<name>V8NUV0_OPHHA</name>
<evidence type="ECO:0000313" key="2">
    <source>
        <dbReference type="Proteomes" id="UP000018936"/>
    </source>
</evidence>
<keyword evidence="2" id="KW-1185">Reference proteome</keyword>
<organism evidence="1 2">
    <name type="scientific">Ophiophagus hannah</name>
    <name type="common">King cobra</name>
    <name type="synonym">Naja hannah</name>
    <dbReference type="NCBI Taxonomy" id="8665"/>
    <lineage>
        <taxon>Eukaryota</taxon>
        <taxon>Metazoa</taxon>
        <taxon>Chordata</taxon>
        <taxon>Craniata</taxon>
        <taxon>Vertebrata</taxon>
        <taxon>Euteleostomi</taxon>
        <taxon>Lepidosauria</taxon>
        <taxon>Squamata</taxon>
        <taxon>Bifurcata</taxon>
        <taxon>Unidentata</taxon>
        <taxon>Episquamata</taxon>
        <taxon>Toxicofera</taxon>
        <taxon>Serpentes</taxon>
        <taxon>Colubroidea</taxon>
        <taxon>Elapidae</taxon>
        <taxon>Elapinae</taxon>
        <taxon>Ophiophagus</taxon>
    </lineage>
</organism>
<gene>
    <name evidence="1" type="ORF">L345_08233</name>
</gene>
<dbReference type="AlphaFoldDB" id="V8NUV0"/>
<proteinExistence type="predicted"/>
<protein>
    <submittedName>
        <fullName evidence="1">Uncharacterized protein</fullName>
    </submittedName>
</protein>
<sequence length="54" mass="6154">MAFLLQIARLTMLEGQLHKRQCKSKHLTGKMDSDPPIASAENKMESHIFSFHLS</sequence>
<comment type="caution">
    <text evidence="1">The sequence shown here is derived from an EMBL/GenBank/DDBJ whole genome shotgun (WGS) entry which is preliminary data.</text>
</comment>
<dbReference type="EMBL" id="AZIM01001696">
    <property type="protein sequence ID" value="ETE65994.1"/>
    <property type="molecule type" value="Genomic_DNA"/>
</dbReference>
<reference evidence="1 2" key="1">
    <citation type="journal article" date="2013" name="Proc. Natl. Acad. Sci. U.S.A.">
        <title>The king cobra genome reveals dynamic gene evolution and adaptation in the snake venom system.</title>
        <authorList>
            <person name="Vonk F.J."/>
            <person name="Casewell N.R."/>
            <person name="Henkel C.V."/>
            <person name="Heimberg A.M."/>
            <person name="Jansen H.J."/>
            <person name="McCleary R.J."/>
            <person name="Kerkkamp H.M."/>
            <person name="Vos R.A."/>
            <person name="Guerreiro I."/>
            <person name="Calvete J.J."/>
            <person name="Wuster W."/>
            <person name="Woods A.E."/>
            <person name="Logan J.M."/>
            <person name="Harrison R.A."/>
            <person name="Castoe T.A."/>
            <person name="de Koning A.P."/>
            <person name="Pollock D.D."/>
            <person name="Yandell M."/>
            <person name="Calderon D."/>
            <person name="Renjifo C."/>
            <person name="Currier R.B."/>
            <person name="Salgado D."/>
            <person name="Pla D."/>
            <person name="Sanz L."/>
            <person name="Hyder A.S."/>
            <person name="Ribeiro J.M."/>
            <person name="Arntzen J.W."/>
            <person name="van den Thillart G.E."/>
            <person name="Boetzer M."/>
            <person name="Pirovano W."/>
            <person name="Dirks R.P."/>
            <person name="Spaink H.P."/>
            <person name="Duboule D."/>
            <person name="McGlinn E."/>
            <person name="Kini R.M."/>
            <person name="Richardson M.K."/>
        </authorList>
    </citation>
    <scope>NUCLEOTIDE SEQUENCE</scope>
    <source>
        <tissue evidence="1">Blood</tissue>
    </source>
</reference>
<dbReference type="Proteomes" id="UP000018936">
    <property type="component" value="Unassembled WGS sequence"/>
</dbReference>
<accession>V8NUV0</accession>
<evidence type="ECO:0000313" key="1">
    <source>
        <dbReference type="EMBL" id="ETE65994.1"/>
    </source>
</evidence>